<dbReference type="Proteomes" id="UP001153269">
    <property type="component" value="Unassembled WGS sequence"/>
</dbReference>
<sequence length="129" mass="14428">MALCEERGLRHMLEKQCTRTNLPEEQPVLHDSKRRNAPFADRLVSSLGTRSAGCSPIPPIPPLDWESAAVYKSSQAEPLEEGVRISSPTVCKNNINPQELNAPTAPFVPFITARTRFPRNTSHHFSPKR</sequence>
<protein>
    <submittedName>
        <fullName evidence="1">Uncharacterized protein</fullName>
    </submittedName>
</protein>
<dbReference type="AlphaFoldDB" id="A0A9N7YER7"/>
<name>A0A9N7YER7_PLEPL</name>
<evidence type="ECO:0000313" key="2">
    <source>
        <dbReference type="Proteomes" id="UP001153269"/>
    </source>
</evidence>
<accession>A0A9N7YER7</accession>
<proteinExistence type="predicted"/>
<reference evidence="1" key="1">
    <citation type="submission" date="2020-03" db="EMBL/GenBank/DDBJ databases">
        <authorList>
            <person name="Weist P."/>
        </authorList>
    </citation>
    <scope>NUCLEOTIDE SEQUENCE</scope>
</reference>
<keyword evidence="2" id="KW-1185">Reference proteome</keyword>
<dbReference type="EMBL" id="CADEAL010000679">
    <property type="protein sequence ID" value="CAB1423767.1"/>
    <property type="molecule type" value="Genomic_DNA"/>
</dbReference>
<evidence type="ECO:0000313" key="1">
    <source>
        <dbReference type="EMBL" id="CAB1423767.1"/>
    </source>
</evidence>
<organism evidence="1 2">
    <name type="scientific">Pleuronectes platessa</name>
    <name type="common">European plaice</name>
    <dbReference type="NCBI Taxonomy" id="8262"/>
    <lineage>
        <taxon>Eukaryota</taxon>
        <taxon>Metazoa</taxon>
        <taxon>Chordata</taxon>
        <taxon>Craniata</taxon>
        <taxon>Vertebrata</taxon>
        <taxon>Euteleostomi</taxon>
        <taxon>Actinopterygii</taxon>
        <taxon>Neopterygii</taxon>
        <taxon>Teleostei</taxon>
        <taxon>Neoteleostei</taxon>
        <taxon>Acanthomorphata</taxon>
        <taxon>Carangaria</taxon>
        <taxon>Pleuronectiformes</taxon>
        <taxon>Pleuronectoidei</taxon>
        <taxon>Pleuronectidae</taxon>
        <taxon>Pleuronectes</taxon>
    </lineage>
</organism>
<gene>
    <name evidence="1" type="ORF">PLEPLA_LOCUS11688</name>
</gene>
<comment type="caution">
    <text evidence="1">The sequence shown here is derived from an EMBL/GenBank/DDBJ whole genome shotgun (WGS) entry which is preliminary data.</text>
</comment>